<dbReference type="AlphaFoldDB" id="A0A538THJ8"/>
<comment type="caution">
    <text evidence="2">The sequence shown here is derived from an EMBL/GenBank/DDBJ whole genome shotgun (WGS) entry which is preliminary data.</text>
</comment>
<sequence length="197" mass="22759">MKNPFLIGEGIYLRPLEREDAAIFVPWVNDPEITRNLILYRPMNRDIEEEFIARASKEQGGMVFGIALKKDDRLIGNTAFHAVHGKDRHAGFGILIGDKTEWDRGYGTEATALMVEYGFTTLNLNRIWLHVYEYNARGRRAYEKVGFRLEGTLRKHCFREGKYWDVIVMGLLREEWSQARPAAPSRKRPGSRSRSGK</sequence>
<name>A0A538THJ8_UNCEI</name>
<keyword evidence="2" id="KW-0808">Transferase</keyword>
<evidence type="ECO:0000313" key="2">
    <source>
        <dbReference type="EMBL" id="TMQ63097.1"/>
    </source>
</evidence>
<dbReference type="InterPro" id="IPR000182">
    <property type="entry name" value="GNAT_dom"/>
</dbReference>
<evidence type="ECO:0000313" key="3">
    <source>
        <dbReference type="Proteomes" id="UP000317691"/>
    </source>
</evidence>
<dbReference type="PANTHER" id="PTHR43415">
    <property type="entry name" value="SPERMIDINE N(1)-ACETYLTRANSFERASE"/>
    <property type="match status" value="1"/>
</dbReference>
<dbReference type="Gene3D" id="3.40.630.30">
    <property type="match status" value="1"/>
</dbReference>
<gene>
    <name evidence="2" type="ORF">E6K79_10645</name>
</gene>
<dbReference type="Proteomes" id="UP000317691">
    <property type="component" value="Unassembled WGS sequence"/>
</dbReference>
<proteinExistence type="predicted"/>
<dbReference type="Pfam" id="PF13302">
    <property type="entry name" value="Acetyltransf_3"/>
    <property type="match status" value="1"/>
</dbReference>
<reference evidence="2 3" key="1">
    <citation type="journal article" date="2019" name="Nat. Microbiol.">
        <title>Mediterranean grassland soil C-N compound turnover is dependent on rainfall and depth, and is mediated by genomically divergent microorganisms.</title>
        <authorList>
            <person name="Diamond S."/>
            <person name="Andeer P.F."/>
            <person name="Li Z."/>
            <person name="Crits-Christoph A."/>
            <person name="Burstein D."/>
            <person name="Anantharaman K."/>
            <person name="Lane K.R."/>
            <person name="Thomas B.C."/>
            <person name="Pan C."/>
            <person name="Northen T.R."/>
            <person name="Banfield J.F."/>
        </authorList>
    </citation>
    <scope>NUCLEOTIDE SEQUENCE [LARGE SCALE GENOMIC DNA]</scope>
    <source>
        <strain evidence="2">WS_9</strain>
    </source>
</reference>
<dbReference type="PANTHER" id="PTHR43415:SF3">
    <property type="entry name" value="GNAT-FAMILY ACETYLTRANSFERASE"/>
    <property type="match status" value="1"/>
</dbReference>
<accession>A0A538THJ8</accession>
<dbReference type="PROSITE" id="PS51186">
    <property type="entry name" value="GNAT"/>
    <property type="match status" value="1"/>
</dbReference>
<dbReference type="GO" id="GO:0016747">
    <property type="term" value="F:acyltransferase activity, transferring groups other than amino-acyl groups"/>
    <property type="evidence" value="ECO:0007669"/>
    <property type="project" value="InterPro"/>
</dbReference>
<organism evidence="2 3">
    <name type="scientific">Eiseniibacteriota bacterium</name>
    <dbReference type="NCBI Taxonomy" id="2212470"/>
    <lineage>
        <taxon>Bacteria</taxon>
        <taxon>Candidatus Eiseniibacteriota</taxon>
    </lineage>
</organism>
<dbReference type="EMBL" id="VBOZ01000033">
    <property type="protein sequence ID" value="TMQ63097.1"/>
    <property type="molecule type" value="Genomic_DNA"/>
</dbReference>
<dbReference type="SUPFAM" id="SSF55729">
    <property type="entry name" value="Acyl-CoA N-acyltransferases (Nat)"/>
    <property type="match status" value="1"/>
</dbReference>
<evidence type="ECO:0000259" key="1">
    <source>
        <dbReference type="PROSITE" id="PS51186"/>
    </source>
</evidence>
<feature type="domain" description="N-acetyltransferase" evidence="1">
    <location>
        <begin position="11"/>
        <end position="174"/>
    </location>
</feature>
<dbReference type="InterPro" id="IPR016181">
    <property type="entry name" value="Acyl_CoA_acyltransferase"/>
</dbReference>
<protein>
    <submittedName>
        <fullName evidence="2">GNAT family N-acetyltransferase</fullName>
    </submittedName>
</protein>